<dbReference type="Pfam" id="PF08442">
    <property type="entry name" value="ATP-grasp_2"/>
    <property type="match status" value="1"/>
</dbReference>
<comment type="pathway">
    <text evidence="2">Carbohydrate metabolism; tricarboxylic acid cycle; succinate from succinyl-CoA (ligase route): step 1/1.</text>
</comment>
<dbReference type="FunFam" id="3.30.1490.20:FF:000004">
    <property type="entry name" value="Succinate--CoA ligase [ADP-forming] subunit beta, mitochondrial"/>
    <property type="match status" value="1"/>
</dbReference>
<dbReference type="InterPro" id="IPR005811">
    <property type="entry name" value="SUCC_ACL_C"/>
</dbReference>
<dbReference type="PROSITE" id="PS01217">
    <property type="entry name" value="SUCCINYL_COA_LIG_3"/>
    <property type="match status" value="1"/>
</dbReference>
<dbReference type="GO" id="GO:0006099">
    <property type="term" value="P:tricarboxylic acid cycle"/>
    <property type="evidence" value="ECO:0007669"/>
    <property type="project" value="UniProtKB-UniPathway"/>
</dbReference>
<dbReference type="GO" id="GO:0004776">
    <property type="term" value="F:succinate-CoA ligase (GDP-forming) activity"/>
    <property type="evidence" value="ECO:0007669"/>
    <property type="project" value="UniProtKB-EC"/>
</dbReference>
<protein>
    <submittedName>
        <fullName evidence="11">Succinate--CoA ligase [GDP-forming] subunit beta, mitochondrial (Trinotate prediction)</fullName>
    </submittedName>
</protein>
<dbReference type="Gene3D" id="3.30.1490.20">
    <property type="entry name" value="ATP-grasp fold, A domain"/>
    <property type="match status" value="1"/>
</dbReference>
<dbReference type="AlphaFoldDB" id="A0A6B2FY57"/>
<dbReference type="InterPro" id="IPR013815">
    <property type="entry name" value="ATP_grasp_subdomain_1"/>
</dbReference>
<comment type="cofactor">
    <cofactor evidence="1">
        <name>Mg(2+)</name>
        <dbReference type="ChEBI" id="CHEBI:18420"/>
    </cofactor>
</comment>
<keyword evidence="3 11" id="KW-0436">Ligase</keyword>
<dbReference type="SUPFAM" id="SSF56059">
    <property type="entry name" value="Glutathione synthetase ATP-binding domain-like"/>
    <property type="match status" value="1"/>
</dbReference>
<reference evidence="11" key="1">
    <citation type="submission" date="2018-11" db="EMBL/GenBank/DDBJ databases">
        <title>Myxobolus squamalis genome and transcriptome.</title>
        <authorList>
            <person name="Yahalomi D."/>
            <person name="Atkinson S.D."/>
            <person name="Neuhof M."/>
            <person name="Chang E.S."/>
            <person name="Philippe H."/>
            <person name="Cartwright P."/>
            <person name="Bartholomew J.L."/>
            <person name="Huchon D."/>
        </authorList>
    </citation>
    <scope>NUCLEOTIDE SEQUENCE</scope>
    <source>
        <strain evidence="11">71B08</strain>
        <tissue evidence="11">Whole</tissue>
    </source>
</reference>
<evidence type="ECO:0000256" key="8">
    <source>
        <dbReference type="ARBA" id="ARBA00053833"/>
    </source>
</evidence>
<dbReference type="Gene3D" id="3.40.50.261">
    <property type="entry name" value="Succinyl-CoA synthetase domains"/>
    <property type="match status" value="1"/>
</dbReference>
<keyword evidence="4" id="KW-0479">Metal-binding</keyword>
<organism evidence="11">
    <name type="scientific">Myxobolus squamalis</name>
    <name type="common">Myxosporean</name>
    <dbReference type="NCBI Taxonomy" id="59785"/>
    <lineage>
        <taxon>Eukaryota</taxon>
        <taxon>Metazoa</taxon>
        <taxon>Cnidaria</taxon>
        <taxon>Myxozoa</taxon>
        <taxon>Myxosporea</taxon>
        <taxon>Bivalvulida</taxon>
        <taxon>Platysporina</taxon>
        <taxon>Myxobolidae</taxon>
        <taxon>Myxobolus</taxon>
    </lineage>
</organism>
<dbReference type="PANTHER" id="PTHR11815">
    <property type="entry name" value="SUCCINYL-COA SYNTHETASE BETA CHAIN"/>
    <property type="match status" value="1"/>
</dbReference>
<dbReference type="SUPFAM" id="SSF52210">
    <property type="entry name" value="Succinyl-CoA synthetase domains"/>
    <property type="match status" value="1"/>
</dbReference>
<dbReference type="GO" id="GO:0042709">
    <property type="term" value="C:succinate-CoA ligase complex"/>
    <property type="evidence" value="ECO:0007669"/>
    <property type="project" value="TreeGrafter"/>
</dbReference>
<evidence type="ECO:0000259" key="10">
    <source>
        <dbReference type="Pfam" id="PF08442"/>
    </source>
</evidence>
<dbReference type="Pfam" id="PF00549">
    <property type="entry name" value="Ligase_CoA"/>
    <property type="match status" value="1"/>
</dbReference>
<evidence type="ECO:0000256" key="6">
    <source>
        <dbReference type="ARBA" id="ARBA00022842"/>
    </source>
</evidence>
<dbReference type="PIRSF" id="PIRSF001554">
    <property type="entry name" value="SucCS_beta"/>
    <property type="match status" value="1"/>
</dbReference>
<dbReference type="InterPro" id="IPR005809">
    <property type="entry name" value="Succ_CoA_ligase-like_bsu"/>
</dbReference>
<dbReference type="GO" id="GO:0005524">
    <property type="term" value="F:ATP binding"/>
    <property type="evidence" value="ECO:0007669"/>
    <property type="project" value="InterPro"/>
</dbReference>
<dbReference type="GO" id="GO:0046872">
    <property type="term" value="F:metal ion binding"/>
    <property type="evidence" value="ECO:0007669"/>
    <property type="project" value="UniProtKB-KW"/>
</dbReference>
<comment type="catalytic activity">
    <reaction evidence="7">
        <text>GTP + succinate + CoA = succinyl-CoA + GDP + phosphate</text>
        <dbReference type="Rhea" id="RHEA:22120"/>
        <dbReference type="ChEBI" id="CHEBI:30031"/>
        <dbReference type="ChEBI" id="CHEBI:37565"/>
        <dbReference type="ChEBI" id="CHEBI:43474"/>
        <dbReference type="ChEBI" id="CHEBI:57287"/>
        <dbReference type="ChEBI" id="CHEBI:57292"/>
        <dbReference type="ChEBI" id="CHEBI:58189"/>
        <dbReference type="EC" id="6.2.1.4"/>
    </reaction>
</comment>
<evidence type="ECO:0000259" key="9">
    <source>
        <dbReference type="Pfam" id="PF00549"/>
    </source>
</evidence>
<evidence type="ECO:0000256" key="1">
    <source>
        <dbReference type="ARBA" id="ARBA00001946"/>
    </source>
</evidence>
<name>A0A6B2FY57_MYXSQ</name>
<evidence type="ECO:0000256" key="3">
    <source>
        <dbReference type="ARBA" id="ARBA00022598"/>
    </source>
</evidence>
<evidence type="ECO:0000256" key="4">
    <source>
        <dbReference type="ARBA" id="ARBA00022723"/>
    </source>
</evidence>
<feature type="domain" description="ATP-citrate synthase/succinyl-CoA ligase C-terminal" evidence="9">
    <location>
        <begin position="287"/>
        <end position="337"/>
    </location>
</feature>
<dbReference type="GO" id="GO:0005739">
    <property type="term" value="C:mitochondrion"/>
    <property type="evidence" value="ECO:0007669"/>
    <property type="project" value="TreeGrafter"/>
</dbReference>
<dbReference type="EMBL" id="GHBR01000854">
    <property type="protein sequence ID" value="NDJ96307.1"/>
    <property type="molecule type" value="Transcribed_RNA"/>
</dbReference>
<dbReference type="PANTHER" id="PTHR11815:SF10">
    <property type="entry name" value="SUCCINATE--COA LIGASE [GDP-FORMING] SUBUNIT BETA, MITOCHONDRIAL"/>
    <property type="match status" value="1"/>
</dbReference>
<evidence type="ECO:0000256" key="5">
    <source>
        <dbReference type="ARBA" id="ARBA00022741"/>
    </source>
</evidence>
<dbReference type="GO" id="GO:0006104">
    <property type="term" value="P:succinyl-CoA metabolic process"/>
    <property type="evidence" value="ECO:0007669"/>
    <property type="project" value="TreeGrafter"/>
</dbReference>
<dbReference type="FunFam" id="3.30.470.20:FF:000002">
    <property type="entry name" value="Succinate--CoA ligase [ADP-forming] subunit beta"/>
    <property type="match status" value="1"/>
</dbReference>
<dbReference type="InterPro" id="IPR017866">
    <property type="entry name" value="Succ-CoA_synthase_bsu_CS"/>
</dbReference>
<comment type="function">
    <text evidence="8">GTP-specific succinyl-CoA synthetase functions in the citric acid cycle (TCA), coupling the hydrolysis of succinyl-CoA to the synthesis of GTP and thus represents the only step of substrate-level phosphorylation in the TCA. The beta subunit provides nucleotide specificity of the enzyme and binds the substrate succinate, while the binding sites for coenzyme A and phosphate are found in the alpha subunit.</text>
</comment>
<feature type="domain" description="ATP-grasp fold succinyl-CoA synthetase-type" evidence="10">
    <location>
        <begin position="20"/>
        <end position="227"/>
    </location>
</feature>
<evidence type="ECO:0000256" key="2">
    <source>
        <dbReference type="ARBA" id="ARBA00005064"/>
    </source>
</evidence>
<dbReference type="InterPro" id="IPR016102">
    <property type="entry name" value="Succinyl-CoA_synth-like"/>
</dbReference>
<keyword evidence="6" id="KW-0460">Magnesium</keyword>
<dbReference type="UniPathway" id="UPA00223">
    <property type="reaction ID" value="UER00999"/>
</dbReference>
<sequence>MVTQITNMIKLWKIPRRFLNLQEYQCNSILRKNLLVVQPLRVVTNSDCAIKAAKELKISNFVIKAQILAGGRGKGVFSTGFKGGVHITNDINEIPRIVSQMIGNRLITKQTPPEGVLVTKVAIGEALAIEKETYVAVFMDPGLGMPVLIGSPCGGIDIEEIAKKFPDKIFKEAIDIFSGPTRAQCLRMARNLEFPETFHDEVADQLKKLYDMAIKIDALQVEINPFILGKNNKIVCLDAKISLDDNAQFRQKDIFDLEDNTETPEVEYKAIKAGLAYIQMDGDIGCLVNGAGLAMATLDIVKLYGGSPSNFLDIGGTADEERVVAALTIFANDKRVGN</sequence>
<dbReference type="Gene3D" id="3.30.470.20">
    <property type="entry name" value="ATP-grasp fold, B domain"/>
    <property type="match status" value="1"/>
</dbReference>
<accession>A0A6B2FY57</accession>
<keyword evidence="5" id="KW-0547">Nucleotide-binding</keyword>
<evidence type="ECO:0000313" key="11">
    <source>
        <dbReference type="EMBL" id="NDJ96307.1"/>
    </source>
</evidence>
<proteinExistence type="predicted"/>
<dbReference type="InterPro" id="IPR013650">
    <property type="entry name" value="ATP-grasp_succ-CoA_synth-type"/>
</dbReference>
<evidence type="ECO:0000256" key="7">
    <source>
        <dbReference type="ARBA" id="ARBA00052879"/>
    </source>
</evidence>